<dbReference type="PROSITE" id="PS00178">
    <property type="entry name" value="AA_TRNA_LIGASE_I"/>
    <property type="match status" value="1"/>
</dbReference>
<feature type="short sequence motif" description="'HIGH' region" evidence="8">
    <location>
        <begin position="11"/>
        <end position="21"/>
    </location>
</feature>
<dbReference type="Gene3D" id="1.10.10.350">
    <property type="match status" value="1"/>
</dbReference>
<dbReference type="GO" id="GO:0000049">
    <property type="term" value="F:tRNA binding"/>
    <property type="evidence" value="ECO:0007669"/>
    <property type="project" value="InterPro"/>
</dbReference>
<dbReference type="HAMAP" id="MF_00022">
    <property type="entry name" value="Glu_tRNA_synth_type1"/>
    <property type="match status" value="1"/>
</dbReference>
<evidence type="ECO:0000313" key="12">
    <source>
        <dbReference type="Proteomes" id="UP000515489"/>
    </source>
</evidence>
<evidence type="ECO:0000313" key="11">
    <source>
        <dbReference type="EMBL" id="QNH62255.1"/>
    </source>
</evidence>
<evidence type="ECO:0000256" key="5">
    <source>
        <dbReference type="ARBA" id="ARBA00022840"/>
    </source>
</evidence>
<comment type="caution">
    <text evidence="8">Lacks conserved residue(s) required for the propagation of feature annotation.</text>
</comment>
<comment type="subcellular location">
    <subcellularLocation>
        <location evidence="8">Cytoplasm</location>
    </subcellularLocation>
</comment>
<keyword evidence="6 8" id="KW-0648">Protein biosynthesis</keyword>
<dbReference type="EMBL" id="CP060202">
    <property type="protein sequence ID" value="QNH62255.1"/>
    <property type="molecule type" value="Genomic_DNA"/>
</dbReference>
<dbReference type="InterPro" id="IPR020058">
    <property type="entry name" value="Glu/Gln-tRNA-synth_Ib_cat-dom"/>
</dbReference>
<dbReference type="GO" id="GO:0006424">
    <property type="term" value="P:glutamyl-tRNA aminoacylation"/>
    <property type="evidence" value="ECO:0007669"/>
    <property type="project" value="UniProtKB-UniRule"/>
</dbReference>
<reference evidence="11 12" key="1">
    <citation type="submission" date="2020-08" db="EMBL/GenBank/DDBJ databases">
        <title>Hymenobacter sp. S2-20-2 genome sequencing.</title>
        <authorList>
            <person name="Jin L."/>
        </authorList>
    </citation>
    <scope>NUCLEOTIDE SEQUENCE [LARGE SCALE GENOMIC DNA]</scope>
    <source>
        <strain evidence="11 12">S2-20-2</strain>
    </source>
</reference>
<comment type="subunit">
    <text evidence="8">Monomer.</text>
</comment>
<evidence type="ECO:0000256" key="8">
    <source>
        <dbReference type="HAMAP-Rule" id="MF_00022"/>
    </source>
</evidence>
<evidence type="ECO:0000259" key="9">
    <source>
        <dbReference type="Pfam" id="PF00749"/>
    </source>
</evidence>
<feature type="domain" description="Aminoacyl-tRNA synthetase class I anticodon-binding" evidence="10">
    <location>
        <begin position="369"/>
        <end position="509"/>
    </location>
</feature>
<accession>A0A7G7W7B2</accession>
<dbReference type="InterPro" id="IPR014729">
    <property type="entry name" value="Rossmann-like_a/b/a_fold"/>
</dbReference>
<dbReference type="EC" id="6.1.1.17" evidence="8"/>
<keyword evidence="3 8" id="KW-0436">Ligase</keyword>
<feature type="short sequence motif" description="'KMSKS' region" evidence="8">
    <location>
        <begin position="265"/>
        <end position="269"/>
    </location>
</feature>
<dbReference type="KEGG" id="hsk:H4317_00005"/>
<evidence type="ECO:0000256" key="1">
    <source>
        <dbReference type="ARBA" id="ARBA00007894"/>
    </source>
</evidence>
<feature type="domain" description="Glutamyl/glutaminyl-tRNA synthetase class Ib catalytic" evidence="9">
    <location>
        <begin position="297"/>
        <end position="355"/>
    </location>
</feature>
<dbReference type="GO" id="GO:0005524">
    <property type="term" value="F:ATP binding"/>
    <property type="evidence" value="ECO:0007669"/>
    <property type="project" value="UniProtKB-UniRule"/>
</dbReference>
<protein>
    <recommendedName>
        <fullName evidence="8">Glutamate--tRNA ligase</fullName>
        <ecNumber evidence="8">6.1.1.17</ecNumber>
    </recommendedName>
    <alternativeName>
        <fullName evidence="8">Glutamyl-tRNA synthetase</fullName>
        <shortName evidence="8">GluRS</shortName>
    </alternativeName>
</protein>
<dbReference type="SUPFAM" id="SSF52374">
    <property type="entry name" value="Nucleotidylyl transferase"/>
    <property type="match status" value="1"/>
</dbReference>
<dbReference type="Gene3D" id="3.40.50.620">
    <property type="entry name" value="HUPs"/>
    <property type="match status" value="1"/>
</dbReference>
<dbReference type="CDD" id="cd00808">
    <property type="entry name" value="GluRS_core"/>
    <property type="match status" value="1"/>
</dbReference>
<evidence type="ECO:0000259" key="10">
    <source>
        <dbReference type="Pfam" id="PF19269"/>
    </source>
</evidence>
<dbReference type="InterPro" id="IPR008925">
    <property type="entry name" value="aa_tRNA-synth_I_cd-bd_sf"/>
</dbReference>
<dbReference type="InterPro" id="IPR000924">
    <property type="entry name" value="Glu/Gln-tRNA-synth"/>
</dbReference>
<keyword evidence="12" id="KW-1185">Reference proteome</keyword>
<keyword evidence="7 8" id="KW-0030">Aminoacyl-tRNA synthetase</keyword>
<proteinExistence type="inferred from homology"/>
<dbReference type="GO" id="GO:0004818">
    <property type="term" value="F:glutamate-tRNA ligase activity"/>
    <property type="evidence" value="ECO:0007669"/>
    <property type="project" value="UniProtKB-UniRule"/>
</dbReference>
<evidence type="ECO:0000256" key="6">
    <source>
        <dbReference type="ARBA" id="ARBA00022917"/>
    </source>
</evidence>
<dbReference type="InterPro" id="IPR049940">
    <property type="entry name" value="GluQ/Sye"/>
</dbReference>
<keyword evidence="2 8" id="KW-0963">Cytoplasm</keyword>
<dbReference type="Pfam" id="PF00749">
    <property type="entry name" value="tRNA-synt_1c"/>
    <property type="match status" value="2"/>
</dbReference>
<organism evidence="11 12">
    <name type="scientific">Hymenobacter sediminicola</name>
    <dbReference type="NCBI Taxonomy" id="2761579"/>
    <lineage>
        <taxon>Bacteria</taxon>
        <taxon>Pseudomonadati</taxon>
        <taxon>Bacteroidota</taxon>
        <taxon>Cytophagia</taxon>
        <taxon>Cytophagales</taxon>
        <taxon>Hymenobacteraceae</taxon>
        <taxon>Hymenobacter</taxon>
    </lineage>
</organism>
<gene>
    <name evidence="8" type="primary">gltX</name>
    <name evidence="11" type="ORF">H4317_00005</name>
</gene>
<evidence type="ECO:0000256" key="3">
    <source>
        <dbReference type="ARBA" id="ARBA00022598"/>
    </source>
</evidence>
<dbReference type="Pfam" id="PF19269">
    <property type="entry name" value="Anticodon_2"/>
    <property type="match status" value="1"/>
</dbReference>
<dbReference type="InterPro" id="IPR004527">
    <property type="entry name" value="Glu-tRNA-ligase_bac/mito"/>
</dbReference>
<sequence>MEREVRVRFAPSPTGPLHIGGVRTALYNYLLARKLGGKMLLRIEDTDQNRFVPGAEDYIRQSLEWAGIELDESPWTATPGPHAPYRQSERKPMYMQYAQQLIDSGHAYYAFDTAEDLDAMRARLTAAKVPNPQYNSITRAQMRNSLTLPAEEVKQLLESGAQYVIRLKVPRKEEIRFNDLIRGWVVVHSSAVDDKVLMKSDGMPTYHLANIVDDHLMEITHVIRGEEWLPSAPLHVLLYRYFGWEDTMPQFAHLPLLLKPDGTGKLSKRDGDRLGFPVFPLEWHGKDAETGEPTVSSGYRESGYLPEAFINFLAFLGWNPGTTQELFTMQELIDSFSIERVSKSPARFDQNKVRWYNEQYLRAKPDAELAQYLQEALKGQGLEVPTNKAEQIAALVKERATFPADLAKEAQIFFTRPGSYDEQVISKKWNAQVAGALTEFAKQLPAATDTTPDAIKALLTQVVEGQGLKLGQVLQALRVAVTGAAAGPDLMAIMSILGTQETAQRIEGAVATLAQPAA</sequence>
<comment type="catalytic activity">
    <reaction evidence="8">
        <text>tRNA(Glu) + L-glutamate + ATP = L-glutamyl-tRNA(Glu) + AMP + diphosphate</text>
        <dbReference type="Rhea" id="RHEA:23540"/>
        <dbReference type="Rhea" id="RHEA-COMP:9663"/>
        <dbReference type="Rhea" id="RHEA-COMP:9680"/>
        <dbReference type="ChEBI" id="CHEBI:29985"/>
        <dbReference type="ChEBI" id="CHEBI:30616"/>
        <dbReference type="ChEBI" id="CHEBI:33019"/>
        <dbReference type="ChEBI" id="CHEBI:78442"/>
        <dbReference type="ChEBI" id="CHEBI:78520"/>
        <dbReference type="ChEBI" id="CHEBI:456215"/>
        <dbReference type="EC" id="6.1.1.17"/>
    </reaction>
</comment>
<dbReference type="GO" id="GO:0005829">
    <property type="term" value="C:cytosol"/>
    <property type="evidence" value="ECO:0007669"/>
    <property type="project" value="TreeGrafter"/>
</dbReference>
<name>A0A7G7W7B2_9BACT</name>
<evidence type="ECO:0000256" key="7">
    <source>
        <dbReference type="ARBA" id="ARBA00023146"/>
    </source>
</evidence>
<dbReference type="InterPro" id="IPR001412">
    <property type="entry name" value="aa-tRNA-synth_I_CS"/>
</dbReference>
<dbReference type="PANTHER" id="PTHR43311">
    <property type="entry name" value="GLUTAMATE--TRNA LIGASE"/>
    <property type="match status" value="1"/>
</dbReference>
<keyword evidence="4 8" id="KW-0547">Nucleotide-binding</keyword>
<comment type="function">
    <text evidence="8">Catalyzes the attachment of glutamate to tRNA(Glu) in a two-step reaction: glutamate is first activated by ATP to form Glu-AMP and then transferred to the acceptor end of tRNA(Glu).</text>
</comment>
<dbReference type="AlphaFoldDB" id="A0A7G7W7B2"/>
<dbReference type="PRINTS" id="PR00987">
    <property type="entry name" value="TRNASYNTHGLU"/>
</dbReference>
<dbReference type="Proteomes" id="UP000515489">
    <property type="component" value="Chromosome"/>
</dbReference>
<comment type="similarity">
    <text evidence="1 8">Belongs to the class-I aminoacyl-tRNA synthetase family. Glutamate--tRNA ligase type 1 subfamily.</text>
</comment>
<keyword evidence="5 8" id="KW-0067">ATP-binding</keyword>
<feature type="binding site" evidence="8">
    <location>
        <position position="268"/>
    </location>
    <ligand>
        <name>ATP</name>
        <dbReference type="ChEBI" id="CHEBI:30616"/>
    </ligand>
</feature>
<evidence type="ECO:0000256" key="2">
    <source>
        <dbReference type="ARBA" id="ARBA00022490"/>
    </source>
</evidence>
<dbReference type="FunFam" id="3.40.50.620:FF:000127">
    <property type="entry name" value="Glutamate--tRNA ligase"/>
    <property type="match status" value="1"/>
</dbReference>
<dbReference type="NCBIfam" id="TIGR00464">
    <property type="entry name" value="gltX_bact"/>
    <property type="match status" value="1"/>
</dbReference>
<dbReference type="RefSeq" id="WP_185888169.1">
    <property type="nucleotide sequence ID" value="NZ_CP060202.1"/>
</dbReference>
<dbReference type="InterPro" id="IPR033910">
    <property type="entry name" value="GluRS_core"/>
</dbReference>
<dbReference type="SUPFAM" id="SSF48163">
    <property type="entry name" value="An anticodon-binding domain of class I aminoacyl-tRNA synthetases"/>
    <property type="match status" value="1"/>
</dbReference>
<dbReference type="PANTHER" id="PTHR43311:SF2">
    <property type="entry name" value="GLUTAMATE--TRNA LIGASE, MITOCHONDRIAL-RELATED"/>
    <property type="match status" value="1"/>
</dbReference>
<feature type="domain" description="Glutamyl/glutaminyl-tRNA synthetase class Ib catalytic" evidence="9">
    <location>
        <begin position="4"/>
        <end position="274"/>
    </location>
</feature>
<dbReference type="InterPro" id="IPR045462">
    <property type="entry name" value="aa-tRNA-synth_I_cd-bd"/>
</dbReference>
<dbReference type="GO" id="GO:0008270">
    <property type="term" value="F:zinc ion binding"/>
    <property type="evidence" value="ECO:0007669"/>
    <property type="project" value="InterPro"/>
</dbReference>
<dbReference type="InterPro" id="IPR020751">
    <property type="entry name" value="aa-tRNA-synth_I_codon-bd_sub2"/>
</dbReference>
<evidence type="ECO:0000256" key="4">
    <source>
        <dbReference type="ARBA" id="ARBA00022741"/>
    </source>
</evidence>